<evidence type="ECO:0000313" key="2">
    <source>
        <dbReference type="Proteomes" id="UP001626550"/>
    </source>
</evidence>
<evidence type="ECO:0008006" key="3">
    <source>
        <dbReference type="Google" id="ProtNLM"/>
    </source>
</evidence>
<organism evidence="1 2">
    <name type="scientific">Cichlidogyrus casuarinus</name>
    <dbReference type="NCBI Taxonomy" id="1844966"/>
    <lineage>
        <taxon>Eukaryota</taxon>
        <taxon>Metazoa</taxon>
        <taxon>Spiralia</taxon>
        <taxon>Lophotrochozoa</taxon>
        <taxon>Platyhelminthes</taxon>
        <taxon>Monogenea</taxon>
        <taxon>Monopisthocotylea</taxon>
        <taxon>Dactylogyridea</taxon>
        <taxon>Ancyrocephalidae</taxon>
        <taxon>Cichlidogyrus</taxon>
    </lineage>
</organism>
<name>A0ABD2QBT2_9PLAT</name>
<protein>
    <recommendedName>
        <fullName evidence="3">HEPN domain-containing protein</fullName>
    </recommendedName>
</protein>
<proteinExistence type="predicted"/>
<dbReference type="Proteomes" id="UP001626550">
    <property type="component" value="Unassembled WGS sequence"/>
</dbReference>
<keyword evidence="2" id="KW-1185">Reference proteome</keyword>
<evidence type="ECO:0000313" key="1">
    <source>
        <dbReference type="EMBL" id="KAL3316707.1"/>
    </source>
</evidence>
<gene>
    <name evidence="1" type="ORF">Ciccas_004642</name>
</gene>
<comment type="caution">
    <text evidence="1">The sequence shown here is derived from an EMBL/GenBank/DDBJ whole genome shotgun (WGS) entry which is preliminary data.</text>
</comment>
<dbReference type="AlphaFoldDB" id="A0ABD2QBT2"/>
<sequence>MKNGQMKRLYKSEGKINKYLVKKFDDLEFIAMYYCGQRSLLAALFMAEASVDPKEEFLLLKFASEVVKYAFMGSAGEQTTVDQLLGLDTLMLVSRNSGFYFMNVQQKATAIDEANELDFENHVTICENAIDKLVSTLKADSAWAWLT</sequence>
<accession>A0ABD2QBT2</accession>
<dbReference type="EMBL" id="JBJKFK010000494">
    <property type="protein sequence ID" value="KAL3316707.1"/>
    <property type="molecule type" value="Genomic_DNA"/>
</dbReference>
<reference evidence="1 2" key="1">
    <citation type="submission" date="2024-11" db="EMBL/GenBank/DDBJ databases">
        <title>Adaptive evolution of stress response genes in parasites aligns with host niche diversity.</title>
        <authorList>
            <person name="Hahn C."/>
            <person name="Resl P."/>
        </authorList>
    </citation>
    <scope>NUCLEOTIDE SEQUENCE [LARGE SCALE GENOMIC DNA]</scope>
    <source>
        <strain evidence="1">EGGRZ-B1_66</strain>
        <tissue evidence="1">Body</tissue>
    </source>
</reference>